<dbReference type="InterPro" id="IPR010023">
    <property type="entry name" value="KdsC_fam"/>
</dbReference>
<evidence type="ECO:0008006" key="9">
    <source>
        <dbReference type="Google" id="ProtNLM"/>
    </source>
</evidence>
<comment type="caution">
    <text evidence="7">The sequence shown here is derived from an EMBL/GenBank/DDBJ whole genome shotgun (WGS) entry which is preliminary data.</text>
</comment>
<dbReference type="PANTHER" id="PTHR21485">
    <property type="entry name" value="HAD SUPERFAMILY MEMBERS CMAS AND KDSC"/>
    <property type="match status" value="1"/>
</dbReference>
<dbReference type="InterPro" id="IPR023214">
    <property type="entry name" value="HAD_sf"/>
</dbReference>
<dbReference type="SFLD" id="SFLDG01138">
    <property type="entry name" value="C1.6.2:_Deoxy-d-mannose-octulo"/>
    <property type="match status" value="1"/>
</dbReference>
<dbReference type="InterPro" id="IPR050793">
    <property type="entry name" value="CMP-NeuNAc_synthase"/>
</dbReference>
<protein>
    <recommendedName>
        <fullName evidence="9">3-deoxy-D-manno-octulosonate 8-phosphate phosphatase</fullName>
    </recommendedName>
</protein>
<sequence length="173" mass="19146">MNSASKNLLKKLKKLKLIAFDFDGIFTDGKVITNQDGIERILYSSKDDQGIKNLKKQGLRLVVISKEPNSIVAIKCKKTGIEYAHNILDKLSLFKKILHKYGIKPSEAAFMGDDFNDLECMRYAGVSFTVVDAYPACLDVADYTTKSSGNHTISEIVDLIIGAKQKAHSKVSS</sequence>
<keyword evidence="6" id="KW-0460">Magnesium</keyword>
<dbReference type="STRING" id="1802661.A2649_01145"/>
<dbReference type="AlphaFoldDB" id="A0A1F8EDK3"/>
<evidence type="ECO:0000256" key="4">
    <source>
        <dbReference type="ARBA" id="ARBA00022723"/>
    </source>
</evidence>
<evidence type="ECO:0000256" key="3">
    <source>
        <dbReference type="ARBA" id="ARBA00011881"/>
    </source>
</evidence>
<proteinExistence type="inferred from homology"/>
<organism evidence="7 8">
    <name type="scientific">Candidatus Yanofskybacteria bacterium RIFCSPHIGHO2_01_FULL_41_26</name>
    <dbReference type="NCBI Taxonomy" id="1802661"/>
    <lineage>
        <taxon>Bacteria</taxon>
        <taxon>Candidatus Yanofskyibacteriota</taxon>
    </lineage>
</organism>
<dbReference type="SUPFAM" id="SSF56784">
    <property type="entry name" value="HAD-like"/>
    <property type="match status" value="1"/>
</dbReference>
<evidence type="ECO:0000256" key="1">
    <source>
        <dbReference type="ARBA" id="ARBA00001946"/>
    </source>
</evidence>
<dbReference type="PANTHER" id="PTHR21485:SF3">
    <property type="entry name" value="N-ACYLNEURAMINATE CYTIDYLYLTRANSFERASE"/>
    <property type="match status" value="1"/>
</dbReference>
<comment type="subunit">
    <text evidence="3">Homotetramer.</text>
</comment>
<reference evidence="7 8" key="1">
    <citation type="journal article" date="2016" name="Nat. Commun.">
        <title>Thousands of microbial genomes shed light on interconnected biogeochemical processes in an aquifer system.</title>
        <authorList>
            <person name="Anantharaman K."/>
            <person name="Brown C.T."/>
            <person name="Hug L.A."/>
            <person name="Sharon I."/>
            <person name="Castelle C.J."/>
            <person name="Probst A.J."/>
            <person name="Thomas B.C."/>
            <person name="Singh A."/>
            <person name="Wilkins M.J."/>
            <person name="Karaoz U."/>
            <person name="Brodie E.L."/>
            <person name="Williams K.H."/>
            <person name="Hubbard S.S."/>
            <person name="Banfield J.F."/>
        </authorList>
    </citation>
    <scope>NUCLEOTIDE SEQUENCE [LARGE SCALE GENOMIC DNA]</scope>
</reference>
<dbReference type="InterPro" id="IPR036412">
    <property type="entry name" value="HAD-like_sf"/>
</dbReference>
<evidence type="ECO:0000256" key="6">
    <source>
        <dbReference type="ARBA" id="ARBA00022842"/>
    </source>
</evidence>
<comment type="similarity">
    <text evidence="2">Belongs to the KdsC family.</text>
</comment>
<keyword evidence="4" id="KW-0479">Metal-binding</keyword>
<dbReference type="GO" id="GO:0016788">
    <property type="term" value="F:hydrolase activity, acting on ester bonds"/>
    <property type="evidence" value="ECO:0007669"/>
    <property type="project" value="InterPro"/>
</dbReference>
<dbReference type="EMBL" id="MGJB01000006">
    <property type="protein sequence ID" value="OGM98954.1"/>
    <property type="molecule type" value="Genomic_DNA"/>
</dbReference>
<dbReference type="Gene3D" id="3.40.50.1000">
    <property type="entry name" value="HAD superfamily/HAD-like"/>
    <property type="match status" value="1"/>
</dbReference>
<dbReference type="GO" id="GO:0008781">
    <property type="term" value="F:N-acylneuraminate cytidylyltransferase activity"/>
    <property type="evidence" value="ECO:0007669"/>
    <property type="project" value="TreeGrafter"/>
</dbReference>
<dbReference type="Proteomes" id="UP000176893">
    <property type="component" value="Unassembled WGS sequence"/>
</dbReference>
<dbReference type="SFLD" id="SFLDG01136">
    <property type="entry name" value="C1.6:_Phosphoserine_Phosphatas"/>
    <property type="match status" value="1"/>
</dbReference>
<name>A0A1F8EDK3_9BACT</name>
<evidence type="ECO:0000313" key="7">
    <source>
        <dbReference type="EMBL" id="OGM98954.1"/>
    </source>
</evidence>
<dbReference type="GO" id="GO:0046872">
    <property type="term" value="F:metal ion binding"/>
    <property type="evidence" value="ECO:0007669"/>
    <property type="project" value="UniProtKB-KW"/>
</dbReference>
<comment type="cofactor">
    <cofactor evidence="1">
        <name>Mg(2+)</name>
        <dbReference type="ChEBI" id="CHEBI:18420"/>
    </cofactor>
</comment>
<accession>A0A1F8EDK3</accession>
<dbReference type="Pfam" id="PF08282">
    <property type="entry name" value="Hydrolase_3"/>
    <property type="match status" value="1"/>
</dbReference>
<evidence type="ECO:0000256" key="5">
    <source>
        <dbReference type="ARBA" id="ARBA00022801"/>
    </source>
</evidence>
<dbReference type="SFLD" id="SFLDS00003">
    <property type="entry name" value="Haloacid_Dehalogenase"/>
    <property type="match status" value="1"/>
</dbReference>
<gene>
    <name evidence="7" type="ORF">A2649_01145</name>
</gene>
<evidence type="ECO:0000313" key="8">
    <source>
        <dbReference type="Proteomes" id="UP000176893"/>
    </source>
</evidence>
<evidence type="ECO:0000256" key="2">
    <source>
        <dbReference type="ARBA" id="ARBA00005893"/>
    </source>
</evidence>
<keyword evidence="5" id="KW-0378">Hydrolase</keyword>